<feature type="transmembrane region" description="Helical" evidence="9">
    <location>
        <begin position="133"/>
        <end position="154"/>
    </location>
</feature>
<evidence type="ECO:0000256" key="5">
    <source>
        <dbReference type="ARBA" id="ARBA00022927"/>
    </source>
</evidence>
<evidence type="ECO:0000256" key="1">
    <source>
        <dbReference type="ARBA" id="ARBA00004651"/>
    </source>
</evidence>
<dbReference type="PRINTS" id="PR01755">
    <property type="entry name" value="SECFTRNLCASE"/>
</dbReference>
<keyword evidence="3 9" id="KW-1003">Cell membrane</keyword>
<dbReference type="HAMAP" id="MF_01464_B">
    <property type="entry name" value="SecF_B"/>
    <property type="match status" value="1"/>
</dbReference>
<evidence type="ECO:0000256" key="3">
    <source>
        <dbReference type="ARBA" id="ARBA00022475"/>
    </source>
</evidence>
<organism evidence="11 12">
    <name type="scientific">Candidatus Faeciplasma gallinarum</name>
    <dbReference type="NCBI Taxonomy" id="2840799"/>
    <lineage>
        <taxon>Bacteria</taxon>
        <taxon>Bacillati</taxon>
        <taxon>Bacillota</taxon>
        <taxon>Clostridia</taxon>
        <taxon>Eubacteriales</taxon>
        <taxon>Oscillospiraceae</taxon>
        <taxon>Oscillospiraceae incertae sedis</taxon>
        <taxon>Candidatus Faeciplasma</taxon>
    </lineage>
</organism>
<dbReference type="Pfam" id="PF02355">
    <property type="entry name" value="SecD_SecF_C"/>
    <property type="match status" value="1"/>
</dbReference>
<feature type="transmembrane region" description="Helical" evidence="9">
    <location>
        <begin position="192"/>
        <end position="213"/>
    </location>
</feature>
<dbReference type="AlphaFoldDB" id="A0A9D1JIY1"/>
<accession>A0A9D1JIY1</accession>
<dbReference type="InterPro" id="IPR048634">
    <property type="entry name" value="SecD_SecF_C"/>
</dbReference>
<comment type="caution">
    <text evidence="11">The sequence shown here is derived from an EMBL/GenBank/DDBJ whole genome shotgun (WGS) entry which is preliminary data.</text>
</comment>
<feature type="transmembrane region" description="Helical" evidence="9">
    <location>
        <begin position="161"/>
        <end position="186"/>
    </location>
</feature>
<keyword evidence="7 9" id="KW-0811">Translocation</keyword>
<dbReference type="GO" id="GO:0005886">
    <property type="term" value="C:plasma membrane"/>
    <property type="evidence" value="ECO:0007669"/>
    <property type="project" value="UniProtKB-SubCell"/>
</dbReference>
<evidence type="ECO:0000256" key="7">
    <source>
        <dbReference type="ARBA" id="ARBA00023010"/>
    </source>
</evidence>
<evidence type="ECO:0000256" key="6">
    <source>
        <dbReference type="ARBA" id="ARBA00022989"/>
    </source>
</evidence>
<keyword evidence="2 9" id="KW-0813">Transport</keyword>
<protein>
    <recommendedName>
        <fullName evidence="9">Protein-export membrane protein SecF</fullName>
    </recommendedName>
</protein>
<dbReference type="InterPro" id="IPR005665">
    <property type="entry name" value="SecF_bac"/>
</dbReference>
<evidence type="ECO:0000256" key="9">
    <source>
        <dbReference type="HAMAP-Rule" id="MF_01464"/>
    </source>
</evidence>
<dbReference type="Gene3D" id="1.20.1640.10">
    <property type="entry name" value="Multidrug efflux transporter AcrB transmembrane domain"/>
    <property type="match status" value="1"/>
</dbReference>
<feature type="transmembrane region" description="Helical" evidence="9">
    <location>
        <begin position="245"/>
        <end position="267"/>
    </location>
</feature>
<feature type="domain" description="Protein export membrane protein SecD/SecF C-terminal" evidence="10">
    <location>
        <begin position="116"/>
        <end position="300"/>
    </location>
</feature>
<gene>
    <name evidence="9 11" type="primary">secF</name>
    <name evidence="11" type="ORF">IAD01_07380</name>
</gene>
<dbReference type="NCBIfam" id="TIGR00966">
    <property type="entry name" value="transloc_SecF"/>
    <property type="match status" value="1"/>
</dbReference>
<dbReference type="InterPro" id="IPR022645">
    <property type="entry name" value="SecD/SecF_bac"/>
</dbReference>
<feature type="transmembrane region" description="Helical" evidence="9">
    <location>
        <begin position="12"/>
        <end position="38"/>
    </location>
</feature>
<dbReference type="InterPro" id="IPR022813">
    <property type="entry name" value="SecD/SecF_arch_bac"/>
</dbReference>
<evidence type="ECO:0000256" key="2">
    <source>
        <dbReference type="ARBA" id="ARBA00022448"/>
    </source>
</evidence>
<reference evidence="11" key="2">
    <citation type="journal article" date="2021" name="PeerJ">
        <title>Extensive microbial diversity within the chicken gut microbiome revealed by metagenomics and culture.</title>
        <authorList>
            <person name="Gilroy R."/>
            <person name="Ravi A."/>
            <person name="Getino M."/>
            <person name="Pursley I."/>
            <person name="Horton D.L."/>
            <person name="Alikhan N.F."/>
            <person name="Baker D."/>
            <person name="Gharbi K."/>
            <person name="Hall N."/>
            <person name="Watson M."/>
            <person name="Adriaenssens E.M."/>
            <person name="Foster-Nyarko E."/>
            <person name="Jarju S."/>
            <person name="Secka A."/>
            <person name="Antonio M."/>
            <person name="Oren A."/>
            <person name="Chaudhuri R.R."/>
            <person name="La Ragione R."/>
            <person name="Hildebrand F."/>
            <person name="Pallen M.J."/>
        </authorList>
    </citation>
    <scope>NUCLEOTIDE SEQUENCE</scope>
    <source>
        <strain evidence="11">CHK157-1446</strain>
    </source>
</reference>
<name>A0A9D1JIY1_9FIRM</name>
<comment type="subcellular location">
    <subcellularLocation>
        <location evidence="1 9">Cell membrane</location>
        <topology evidence="1 9">Multi-pass membrane protein</topology>
    </subcellularLocation>
</comment>
<keyword evidence="6 9" id="KW-1133">Transmembrane helix</keyword>
<dbReference type="PANTHER" id="PTHR30081:SF8">
    <property type="entry name" value="PROTEIN TRANSLOCASE SUBUNIT SECF"/>
    <property type="match status" value="1"/>
</dbReference>
<proteinExistence type="inferred from homology"/>
<evidence type="ECO:0000259" key="10">
    <source>
        <dbReference type="Pfam" id="PF02355"/>
    </source>
</evidence>
<keyword evidence="8 9" id="KW-0472">Membrane</keyword>
<dbReference type="GO" id="GO:0006605">
    <property type="term" value="P:protein targeting"/>
    <property type="evidence" value="ECO:0007669"/>
    <property type="project" value="UniProtKB-UniRule"/>
</dbReference>
<sequence>MKKTFDVVGKKKYFYTFSLAVIIIAIILSFVLGMGVAIEFKGGTIITYSYTGTIDADAVAAAASEAAGESCNATLGESLADGMTTVSLSFPSSQGFTAEKQSELTDALNEQFSENTLALYNSQDVNPTTGAGFFGKCLVAVAFSAVVMIVYIGFRFRKIGGWVAGVCSVIALIHDMCFVYACFVVCRFEINANFMAVLLTILGYSINATIIIYDRIRENRRLYGDEKTLDEYVNMSVTQSMGRSVHTTATTAIAMAAVCVVALVAGVDSILSFSFPLLIGLLAGVYSSNCIAPTLWTMWQGAIDRKKAEKKKSAKTADAGAGASASAKAK</sequence>
<evidence type="ECO:0000256" key="8">
    <source>
        <dbReference type="ARBA" id="ARBA00023136"/>
    </source>
</evidence>
<keyword evidence="5 9" id="KW-0653">Protein transport</keyword>
<feature type="transmembrane region" description="Helical" evidence="9">
    <location>
        <begin position="273"/>
        <end position="296"/>
    </location>
</feature>
<dbReference type="GO" id="GO:0043952">
    <property type="term" value="P:protein transport by the Sec complex"/>
    <property type="evidence" value="ECO:0007669"/>
    <property type="project" value="UniProtKB-UniRule"/>
</dbReference>
<evidence type="ECO:0000256" key="4">
    <source>
        <dbReference type="ARBA" id="ARBA00022692"/>
    </source>
</evidence>
<comment type="subunit">
    <text evidence="9">Forms a complex with SecD. Part of the essential Sec protein translocation apparatus which comprises SecA, SecYEG and auxiliary proteins SecDF. Other proteins may also be involved.</text>
</comment>
<evidence type="ECO:0000313" key="12">
    <source>
        <dbReference type="Proteomes" id="UP000823982"/>
    </source>
</evidence>
<dbReference type="PANTHER" id="PTHR30081">
    <property type="entry name" value="PROTEIN-EXPORT MEMBRANE PROTEIN SEC"/>
    <property type="match status" value="1"/>
</dbReference>
<dbReference type="Proteomes" id="UP000823982">
    <property type="component" value="Unassembled WGS sequence"/>
</dbReference>
<dbReference type="GO" id="GO:0015450">
    <property type="term" value="F:protein-transporting ATPase activity"/>
    <property type="evidence" value="ECO:0007669"/>
    <property type="project" value="InterPro"/>
</dbReference>
<reference evidence="11" key="1">
    <citation type="submission" date="2020-10" db="EMBL/GenBank/DDBJ databases">
        <authorList>
            <person name="Gilroy R."/>
        </authorList>
    </citation>
    <scope>NUCLEOTIDE SEQUENCE</scope>
    <source>
        <strain evidence="11">CHK157-1446</strain>
    </source>
</reference>
<dbReference type="SUPFAM" id="SSF82866">
    <property type="entry name" value="Multidrug efflux transporter AcrB transmembrane domain"/>
    <property type="match status" value="1"/>
</dbReference>
<evidence type="ECO:0000313" key="11">
    <source>
        <dbReference type="EMBL" id="HIS25200.1"/>
    </source>
</evidence>
<dbReference type="EMBL" id="DVIR01000068">
    <property type="protein sequence ID" value="HIS25200.1"/>
    <property type="molecule type" value="Genomic_DNA"/>
</dbReference>
<comment type="similarity">
    <text evidence="9">Belongs to the SecD/SecF family. SecF subfamily.</text>
</comment>
<keyword evidence="4 9" id="KW-0812">Transmembrane</keyword>
<comment type="function">
    <text evidence="9">Part of the Sec protein translocase complex. Interacts with the SecYEG preprotein conducting channel. SecDF uses the proton motive force (PMF) to complete protein translocation after the ATP-dependent function of SecA.</text>
</comment>
<dbReference type="GO" id="GO:0065002">
    <property type="term" value="P:intracellular protein transmembrane transport"/>
    <property type="evidence" value="ECO:0007669"/>
    <property type="project" value="UniProtKB-UniRule"/>
</dbReference>